<evidence type="ECO:0000313" key="2">
    <source>
        <dbReference type="Proteomes" id="UP000024635"/>
    </source>
</evidence>
<dbReference type="Proteomes" id="UP000024635">
    <property type="component" value="Unassembled WGS sequence"/>
</dbReference>
<evidence type="ECO:0000313" key="1">
    <source>
        <dbReference type="EMBL" id="EYC01682.1"/>
    </source>
</evidence>
<proteinExistence type="predicted"/>
<name>A0A016TG70_9BILA</name>
<accession>A0A016TG70</accession>
<reference evidence="2" key="1">
    <citation type="journal article" date="2015" name="Nat. Genet.">
        <title>The genome and transcriptome of the zoonotic hookworm Ancylostoma ceylanicum identify infection-specific gene families.</title>
        <authorList>
            <person name="Schwarz E.M."/>
            <person name="Hu Y."/>
            <person name="Antoshechkin I."/>
            <person name="Miller M.M."/>
            <person name="Sternberg P.W."/>
            <person name="Aroian R.V."/>
        </authorList>
    </citation>
    <scope>NUCLEOTIDE SEQUENCE</scope>
    <source>
        <strain evidence="2">HY135</strain>
    </source>
</reference>
<dbReference type="AlphaFoldDB" id="A0A016TG70"/>
<gene>
    <name evidence="1" type="primary">Acey_s0105.g3689</name>
    <name evidence="1" type="synonym">Acey-unc-14</name>
    <name evidence="1" type="ORF">Y032_0105g3689</name>
</gene>
<protein>
    <submittedName>
        <fullName evidence="1">Uncharacterized protein</fullName>
    </submittedName>
</protein>
<comment type="caution">
    <text evidence="1">The sequence shown here is derived from an EMBL/GenBank/DDBJ whole genome shotgun (WGS) entry which is preliminary data.</text>
</comment>
<keyword evidence="2" id="KW-1185">Reference proteome</keyword>
<sequence length="94" mass="10634">MELCELHLLPEDDAWPSDIDTRIAQLDFGGDSALFASSSVSTDSLDSEQLRERCRLRTEDFQLTFADSGHWQSGQLTTWGRIRSTEPLDETTAR</sequence>
<dbReference type="OrthoDB" id="9884296at2759"/>
<dbReference type="EMBL" id="JARK01001441">
    <property type="protein sequence ID" value="EYC01682.1"/>
    <property type="molecule type" value="Genomic_DNA"/>
</dbReference>
<organism evidence="1 2">
    <name type="scientific">Ancylostoma ceylanicum</name>
    <dbReference type="NCBI Taxonomy" id="53326"/>
    <lineage>
        <taxon>Eukaryota</taxon>
        <taxon>Metazoa</taxon>
        <taxon>Ecdysozoa</taxon>
        <taxon>Nematoda</taxon>
        <taxon>Chromadorea</taxon>
        <taxon>Rhabditida</taxon>
        <taxon>Rhabditina</taxon>
        <taxon>Rhabditomorpha</taxon>
        <taxon>Strongyloidea</taxon>
        <taxon>Ancylostomatidae</taxon>
        <taxon>Ancylostomatinae</taxon>
        <taxon>Ancylostoma</taxon>
    </lineage>
</organism>